<feature type="transmembrane region" description="Helical" evidence="1">
    <location>
        <begin position="319"/>
        <end position="337"/>
    </location>
</feature>
<keyword evidence="1" id="KW-0812">Transmembrane</keyword>
<keyword evidence="1" id="KW-0472">Membrane</keyword>
<dbReference type="HOGENOM" id="CLU_830865_0_0_7"/>
<evidence type="ECO:0000259" key="2">
    <source>
        <dbReference type="Pfam" id="PF03599"/>
    </source>
</evidence>
<proteinExistence type="predicted"/>
<dbReference type="eggNOG" id="COG1456">
    <property type="taxonomic scope" value="Bacteria"/>
</dbReference>
<feature type="transmembrane region" description="Helical" evidence="1">
    <location>
        <begin position="256"/>
        <end position="273"/>
    </location>
</feature>
<keyword evidence="4" id="KW-1185">Reference proteome</keyword>
<dbReference type="NCBIfam" id="NF040863">
    <property type="entry name" value="HgcA_corrinoid"/>
    <property type="match status" value="1"/>
</dbReference>
<dbReference type="KEGG" id="ddn:DND132_1056"/>
<reference evidence="3 4" key="1">
    <citation type="journal article" date="2011" name="J. Bacteriol.">
        <title>Genome sequence of the mercury-methylating strain Desulfovibrio desulfuricans ND132.</title>
        <authorList>
            <person name="Brown S.D."/>
            <person name="Gilmour C.C."/>
            <person name="Kucken A.M."/>
            <person name="Wall J.D."/>
            <person name="Elias D.A."/>
            <person name="Brandt C.C."/>
            <person name="Podar M."/>
            <person name="Chertkov O."/>
            <person name="Held B."/>
            <person name="Bruce D.C."/>
            <person name="Detter J.C."/>
            <person name="Tapia R."/>
            <person name="Han C.S."/>
            <person name="Goodwin L.A."/>
            <person name="Cheng J.F."/>
            <person name="Pitluck S."/>
            <person name="Woyke T."/>
            <person name="Mikhailova N."/>
            <person name="Ivanova N.N."/>
            <person name="Han J."/>
            <person name="Lucas S."/>
            <person name="Lapidus A.L."/>
            <person name="Land M.L."/>
            <person name="Hauser L.J."/>
            <person name="Palumbo A.V."/>
        </authorList>
    </citation>
    <scope>NUCLEOTIDE SEQUENCE [LARGE SCALE GENOMIC DNA]</scope>
    <source>
        <strain evidence="3 4">ND132</strain>
    </source>
</reference>
<sequence>MDGFARTAAGPVPRVRTYLRRDDRVGDLRARLGTNRHDFKVVPGLYCVGEPDRTSPVLVTANYKLTFDTLRERLTSIDAWLLVVDTRGINVWCAAGKGLFTASEVAFSVNAVRLHQVVEHRELILPQLAATGVAAREVERICGFKVLWGPIRARDLPAFLRNGNKADEAMRGVTFTLRERAALIPVELYQLRKPLFAAIPLLFLLSALGPDLFSPPALWQRGISAVTATLVGALAGSVLVPLFLNRLPWRQFWPKGALVGGAAGTLAALYLPVHGWADPLALTLWATAVASWQAMNFTGSTPYTSPSGVEKEMRRGMPLQALAALAAAGLWLAGPFLG</sequence>
<dbReference type="AlphaFoldDB" id="F0JBF0"/>
<evidence type="ECO:0000313" key="3">
    <source>
        <dbReference type="EMBL" id="EGB14269.1"/>
    </source>
</evidence>
<keyword evidence="1" id="KW-1133">Transmembrane helix</keyword>
<feature type="domain" description="CO dehydrogenase/acetyl-CoA synthase delta subunit TIM barrel" evidence="2">
    <location>
        <begin position="37"/>
        <end position="157"/>
    </location>
</feature>
<dbReference type="Gene3D" id="3.40.50.11600">
    <property type="match status" value="1"/>
</dbReference>
<feature type="transmembrane region" description="Helical" evidence="1">
    <location>
        <begin position="195"/>
        <end position="213"/>
    </location>
</feature>
<dbReference type="InterPro" id="IPR016041">
    <property type="entry name" value="Ac-CoA_synth_d_su_TIM-brl"/>
</dbReference>
<evidence type="ECO:0000256" key="1">
    <source>
        <dbReference type="SAM" id="Phobius"/>
    </source>
</evidence>
<dbReference type="EMBL" id="CP003220">
    <property type="protein sequence ID" value="EGB14269.1"/>
    <property type="molecule type" value="Genomic_DNA"/>
</dbReference>
<protein>
    <submittedName>
        <fullName evidence="3">CO dehydrogenase/acetyl-CoA synthase delta subunit, TIM barrel</fullName>
    </submittedName>
</protein>
<name>F0JBF0_9BACT</name>
<organism evidence="3 4">
    <name type="scientific">Pseudodesulfovibrio mercurii</name>
    <dbReference type="NCBI Taxonomy" id="641491"/>
    <lineage>
        <taxon>Bacteria</taxon>
        <taxon>Pseudomonadati</taxon>
        <taxon>Thermodesulfobacteriota</taxon>
        <taxon>Desulfovibrionia</taxon>
        <taxon>Desulfovibrionales</taxon>
        <taxon>Desulfovibrionaceae</taxon>
    </lineage>
</organism>
<gene>
    <name evidence="3" type="ORF">DND132_1056</name>
</gene>
<dbReference type="SMR" id="F0JBF0"/>
<dbReference type="STRING" id="641491.DND132_1056"/>
<dbReference type="OrthoDB" id="2079583at2"/>
<dbReference type="Proteomes" id="UP000007845">
    <property type="component" value="Chromosome"/>
</dbReference>
<accession>F0JBF0</accession>
<dbReference type="Pfam" id="PF03599">
    <property type="entry name" value="CdhD"/>
    <property type="match status" value="1"/>
</dbReference>
<feature type="transmembrane region" description="Helical" evidence="1">
    <location>
        <begin position="225"/>
        <end position="244"/>
    </location>
</feature>
<evidence type="ECO:0000313" key="4">
    <source>
        <dbReference type="Proteomes" id="UP000007845"/>
    </source>
</evidence>